<evidence type="ECO:0000313" key="1">
    <source>
        <dbReference type="EMBL" id="QJA50044.1"/>
    </source>
</evidence>
<gene>
    <name evidence="1" type="ORF">TM448A01569_0009</name>
</gene>
<protein>
    <submittedName>
        <fullName evidence="1">Uncharacterized protein</fullName>
    </submittedName>
</protein>
<dbReference type="EMBL" id="MT144170">
    <property type="protein sequence ID" value="QJA50044.1"/>
    <property type="molecule type" value="Genomic_DNA"/>
</dbReference>
<organism evidence="1">
    <name type="scientific">viral metagenome</name>
    <dbReference type="NCBI Taxonomy" id="1070528"/>
    <lineage>
        <taxon>unclassified sequences</taxon>
        <taxon>metagenomes</taxon>
        <taxon>organismal metagenomes</taxon>
    </lineage>
</organism>
<reference evidence="1" key="1">
    <citation type="submission" date="2020-03" db="EMBL/GenBank/DDBJ databases">
        <title>The deep terrestrial virosphere.</title>
        <authorList>
            <person name="Holmfeldt K."/>
            <person name="Nilsson E."/>
            <person name="Simone D."/>
            <person name="Lopez-Fernandez M."/>
            <person name="Wu X."/>
            <person name="de Brujin I."/>
            <person name="Lundin D."/>
            <person name="Andersson A."/>
            <person name="Bertilsson S."/>
            <person name="Dopson M."/>
        </authorList>
    </citation>
    <scope>NUCLEOTIDE SEQUENCE</scope>
    <source>
        <strain evidence="1">TM448A01569</strain>
    </source>
</reference>
<sequence>MTTPLKVQQRSSTPYVLLPQDISTTADVVFGSLRVSSIWHAFGGFQGKAEVINVLGADQWAWITNATNDLWTGLEADGMTLSGDIMTITNGGDYFGMLSMTLSGLNGKDFQIRLYDITQSAQQGYVIGATTSGAANYTNITLPIYIEATAGDTFRMETTCNTDASDPTFRSAVFYISYLHD</sequence>
<name>A0A6H1ZR49_9ZZZZ</name>
<accession>A0A6H1ZR49</accession>
<dbReference type="AlphaFoldDB" id="A0A6H1ZR49"/>
<proteinExistence type="predicted"/>